<accession>A0A090VDE3</accession>
<evidence type="ECO:0000313" key="10">
    <source>
        <dbReference type="EMBL" id="GAL62786.1"/>
    </source>
</evidence>
<evidence type="ECO:0000259" key="9">
    <source>
        <dbReference type="PROSITE" id="PS51747"/>
    </source>
</evidence>
<dbReference type="InterPro" id="IPR016193">
    <property type="entry name" value="Cytidine_deaminase-like"/>
</dbReference>
<dbReference type="AlphaFoldDB" id="A0A090VDE3"/>
<evidence type="ECO:0000256" key="7">
    <source>
        <dbReference type="ARBA" id="ARBA00048045"/>
    </source>
</evidence>
<dbReference type="InterPro" id="IPR002125">
    <property type="entry name" value="CMP_dCMP_dom"/>
</dbReference>
<dbReference type="Gene3D" id="3.40.140.10">
    <property type="entry name" value="Cytidine Deaminase, domain 2"/>
    <property type="match status" value="1"/>
</dbReference>
<keyword evidence="3 8" id="KW-0819">tRNA processing</keyword>
<evidence type="ECO:0000256" key="6">
    <source>
        <dbReference type="ARBA" id="ARBA00022833"/>
    </source>
</evidence>
<gene>
    <name evidence="8" type="primary">tadA</name>
    <name evidence="12" type="ORF">DFQ06_2498</name>
    <name evidence="11" type="ORF">JCM19274_3147</name>
    <name evidence="10" type="ORF">JCM19300_3354</name>
</gene>
<dbReference type="EC" id="3.5.4.33" evidence="8"/>
<comment type="function">
    <text evidence="8">Catalyzes the deamination of adenosine to inosine at the wobble position 34 of tRNA(Arg2).</text>
</comment>
<comment type="catalytic activity">
    <reaction evidence="7 8">
        <text>adenosine(34) in tRNA + H2O + H(+) = inosine(34) in tRNA + NH4(+)</text>
        <dbReference type="Rhea" id="RHEA:43168"/>
        <dbReference type="Rhea" id="RHEA-COMP:10373"/>
        <dbReference type="Rhea" id="RHEA-COMP:10374"/>
        <dbReference type="ChEBI" id="CHEBI:15377"/>
        <dbReference type="ChEBI" id="CHEBI:15378"/>
        <dbReference type="ChEBI" id="CHEBI:28938"/>
        <dbReference type="ChEBI" id="CHEBI:74411"/>
        <dbReference type="ChEBI" id="CHEBI:82852"/>
        <dbReference type="EC" id="3.5.4.33"/>
    </reaction>
</comment>
<feature type="active site" description="Proton donor" evidence="8">
    <location>
        <position position="67"/>
    </location>
</feature>
<evidence type="ECO:0000313" key="13">
    <source>
        <dbReference type="Proteomes" id="UP000029643"/>
    </source>
</evidence>
<comment type="subunit">
    <text evidence="2 8">Homodimer.</text>
</comment>
<proteinExistence type="inferred from homology"/>
<reference evidence="13 14" key="1">
    <citation type="journal article" date="2014" name="Genome Announc.">
        <title>Draft Genome Sequences of Marine Flavobacterium Algibacter lectus Strains SS8 and NR4.</title>
        <authorList>
            <person name="Takatani N."/>
            <person name="Nakanishi M."/>
            <person name="Meirelles P."/>
            <person name="Mino S."/>
            <person name="Suda W."/>
            <person name="Oshima K."/>
            <person name="Hattori M."/>
            <person name="Ohkuma M."/>
            <person name="Hosokawa M."/>
            <person name="Miyashita K."/>
            <person name="Thompson F.L."/>
            <person name="Niwa A."/>
            <person name="Sawabe T."/>
            <person name="Sawabe T."/>
        </authorList>
    </citation>
    <scope>NUCLEOTIDE SEQUENCE [LARGE SCALE GENOMIC DNA]</scope>
    <source>
        <strain evidence="11">JCM 19274</strain>
        <strain evidence="10 14">JCM 19300</strain>
        <strain evidence="13">JCM19274</strain>
    </source>
</reference>
<dbReference type="EMBL" id="BBNQ01000008">
    <property type="protein sequence ID" value="GAL62786.1"/>
    <property type="molecule type" value="Genomic_DNA"/>
</dbReference>
<dbReference type="EMBL" id="SORL01000008">
    <property type="protein sequence ID" value="TDY62651.1"/>
    <property type="molecule type" value="Genomic_DNA"/>
</dbReference>
<evidence type="ECO:0000313" key="15">
    <source>
        <dbReference type="Proteomes" id="UP000294824"/>
    </source>
</evidence>
<feature type="domain" description="CMP/dCMP-type deaminase" evidence="9">
    <location>
        <begin position="14"/>
        <end position="123"/>
    </location>
</feature>
<dbReference type="STRING" id="221126.SAMN04489722_104130"/>
<keyword evidence="6 8" id="KW-0862">Zinc</keyword>
<dbReference type="SUPFAM" id="SSF53927">
    <property type="entry name" value="Cytidine deaminase-like"/>
    <property type="match status" value="1"/>
</dbReference>
<feature type="binding site" evidence="8">
    <location>
        <position position="65"/>
    </location>
    <ligand>
        <name>Zn(2+)</name>
        <dbReference type="ChEBI" id="CHEBI:29105"/>
        <note>catalytic</note>
    </ligand>
</feature>
<protein>
    <recommendedName>
        <fullName evidence="8">tRNA-specific adenosine deaminase</fullName>
        <ecNumber evidence="8">3.5.4.33</ecNumber>
    </recommendedName>
</protein>
<dbReference type="EMBL" id="BBNU01000007">
    <property type="protein sequence ID" value="GAL79735.1"/>
    <property type="molecule type" value="Genomic_DNA"/>
</dbReference>
<dbReference type="PANTHER" id="PTHR11079:SF202">
    <property type="entry name" value="TRNA-SPECIFIC ADENOSINE DEAMINASE"/>
    <property type="match status" value="1"/>
</dbReference>
<comment type="caution">
    <text evidence="10">The sequence shown here is derived from an EMBL/GenBank/DDBJ whole genome shotgun (WGS) entry which is preliminary data.</text>
</comment>
<evidence type="ECO:0000313" key="12">
    <source>
        <dbReference type="EMBL" id="TDY62651.1"/>
    </source>
</evidence>
<evidence type="ECO:0000256" key="1">
    <source>
        <dbReference type="ARBA" id="ARBA00010669"/>
    </source>
</evidence>
<dbReference type="Proteomes" id="UP000294824">
    <property type="component" value="Unassembled WGS sequence"/>
</dbReference>
<evidence type="ECO:0000256" key="8">
    <source>
        <dbReference type="HAMAP-Rule" id="MF_00972"/>
    </source>
</evidence>
<keyword evidence="5 8" id="KW-0378">Hydrolase</keyword>
<dbReference type="CDD" id="cd01285">
    <property type="entry name" value="nucleoside_deaminase"/>
    <property type="match status" value="1"/>
</dbReference>
<reference evidence="12 15" key="2">
    <citation type="submission" date="2019-03" db="EMBL/GenBank/DDBJ databases">
        <title>Genomic Encyclopedia of Type Strains, Phase III (KMG-III): the genomes of soil and plant-associated and newly described type strains.</title>
        <authorList>
            <person name="Whitman W."/>
        </authorList>
    </citation>
    <scope>NUCLEOTIDE SEQUENCE [LARGE SCALE GENOMIC DNA]</scope>
    <source>
        <strain evidence="12 15">CECT 8301</strain>
    </source>
</reference>
<evidence type="ECO:0000313" key="14">
    <source>
        <dbReference type="Proteomes" id="UP000029644"/>
    </source>
</evidence>
<dbReference type="HAMAP" id="MF_00972">
    <property type="entry name" value="tRNA_aden_deaminase"/>
    <property type="match status" value="1"/>
</dbReference>
<dbReference type="GO" id="GO:0002100">
    <property type="term" value="P:tRNA wobble adenosine to inosine editing"/>
    <property type="evidence" value="ECO:0007669"/>
    <property type="project" value="UniProtKB-UniRule"/>
</dbReference>
<feature type="binding site" evidence="8">
    <location>
        <position position="95"/>
    </location>
    <ligand>
        <name>Zn(2+)</name>
        <dbReference type="ChEBI" id="CHEBI:29105"/>
        <note>catalytic</note>
    </ligand>
</feature>
<comment type="cofactor">
    <cofactor evidence="8">
        <name>Zn(2+)</name>
        <dbReference type="ChEBI" id="CHEBI:29105"/>
    </cofactor>
    <text evidence="8">Binds 1 zinc ion per subunit.</text>
</comment>
<name>A0A090VDE3_9FLAO</name>
<evidence type="ECO:0000256" key="2">
    <source>
        <dbReference type="ARBA" id="ARBA00011738"/>
    </source>
</evidence>
<keyword evidence="15" id="KW-1185">Reference proteome</keyword>
<dbReference type="GO" id="GO:0008270">
    <property type="term" value="F:zinc ion binding"/>
    <property type="evidence" value="ECO:0007669"/>
    <property type="project" value="UniProtKB-UniRule"/>
</dbReference>
<evidence type="ECO:0000256" key="4">
    <source>
        <dbReference type="ARBA" id="ARBA00022723"/>
    </source>
</evidence>
<keyword evidence="4 8" id="KW-0479">Metal-binding</keyword>
<dbReference type="Proteomes" id="UP000029643">
    <property type="component" value="Unassembled WGS sequence"/>
</dbReference>
<evidence type="ECO:0000256" key="3">
    <source>
        <dbReference type="ARBA" id="ARBA00022694"/>
    </source>
</evidence>
<organism evidence="10 14">
    <name type="scientific">Algibacter lectus</name>
    <dbReference type="NCBI Taxonomy" id="221126"/>
    <lineage>
        <taxon>Bacteria</taxon>
        <taxon>Pseudomonadati</taxon>
        <taxon>Bacteroidota</taxon>
        <taxon>Flavobacteriia</taxon>
        <taxon>Flavobacteriales</taxon>
        <taxon>Flavobacteriaceae</taxon>
        <taxon>Algibacter</taxon>
    </lineage>
</organism>
<dbReference type="Proteomes" id="UP000029644">
    <property type="component" value="Unassembled WGS sequence"/>
</dbReference>
<evidence type="ECO:0000313" key="11">
    <source>
        <dbReference type="EMBL" id="GAL79735.1"/>
    </source>
</evidence>
<sequence>MISNCIFAFMIQPFDDTYFMKKALQEAEAAYKSGEIPVGAVIVIDNKIIARGHNLTETLNDVTAHAEMQAITAAANFLGGKYLQKCTLYVTLEPCQMCGGALYWSQISNIVYGARDMERGCINLNTKLHPKTTIKGGVLAEEASALMKQFFIERRNLN</sequence>
<accession>A0A4V3HGT7</accession>
<dbReference type="PROSITE" id="PS00903">
    <property type="entry name" value="CYT_DCMP_DEAMINASES_1"/>
    <property type="match status" value="1"/>
</dbReference>
<dbReference type="PROSITE" id="PS51747">
    <property type="entry name" value="CYT_DCMP_DEAMINASES_2"/>
    <property type="match status" value="1"/>
</dbReference>
<feature type="binding site" evidence="8">
    <location>
        <position position="98"/>
    </location>
    <ligand>
        <name>Zn(2+)</name>
        <dbReference type="ChEBI" id="CHEBI:29105"/>
        <note>catalytic</note>
    </ligand>
</feature>
<evidence type="ECO:0000256" key="5">
    <source>
        <dbReference type="ARBA" id="ARBA00022801"/>
    </source>
</evidence>
<dbReference type="InterPro" id="IPR016192">
    <property type="entry name" value="APOBEC/CMP_deaminase_Zn-bd"/>
</dbReference>
<dbReference type="PANTHER" id="PTHR11079">
    <property type="entry name" value="CYTOSINE DEAMINASE FAMILY MEMBER"/>
    <property type="match status" value="1"/>
</dbReference>
<dbReference type="GO" id="GO:0052717">
    <property type="term" value="F:tRNA-specific adenosine-34 deaminase activity"/>
    <property type="evidence" value="ECO:0007669"/>
    <property type="project" value="UniProtKB-UniRule"/>
</dbReference>
<comment type="similarity">
    <text evidence="1">Belongs to the cytidine and deoxycytidylate deaminase family. ADAT2 subfamily.</text>
</comment>
<dbReference type="InterPro" id="IPR028883">
    <property type="entry name" value="tRNA_aden_deaminase"/>
</dbReference>
<dbReference type="Pfam" id="PF00383">
    <property type="entry name" value="dCMP_cyt_deam_1"/>
    <property type="match status" value="1"/>
</dbReference>